<proteinExistence type="inferred from homology"/>
<dbReference type="GO" id="GO:0000906">
    <property type="term" value="F:6,7-dimethyl-8-ribityllumazine synthase activity"/>
    <property type="evidence" value="ECO:0007669"/>
    <property type="project" value="UniProtKB-UniRule"/>
</dbReference>
<dbReference type="PANTHER" id="PTHR21058">
    <property type="entry name" value="6,7-DIMETHYL-8-RIBITYLLUMAZINE SYNTHASE DMRL SYNTHASE LUMAZINE SYNTHASE"/>
    <property type="match status" value="1"/>
</dbReference>
<gene>
    <name evidence="7" type="primary">ribH</name>
    <name evidence="8" type="ORF">IPP15_02815</name>
</gene>
<evidence type="ECO:0000313" key="8">
    <source>
        <dbReference type="EMBL" id="MBK9981351.1"/>
    </source>
</evidence>
<name>A0A9D7SST1_9BACT</name>
<evidence type="ECO:0000256" key="3">
    <source>
        <dbReference type="ARBA" id="ARBA00012664"/>
    </source>
</evidence>
<sequence length="168" mass="17832">MASKHAPSNPPVLPDGKPFKIGIVVSRWNEDITNALLEGAKSTLLSAGVLLEHIEVLFIPGSFELPWGARQLMKADKKDAIICLGCIVQGETKHDEYIATAVANGIMQLSIASGIPILFGVLTTTSYEQARDRAGGTYGNKGSEAATAALQLAQIKSGDKPDKKKIGF</sequence>
<feature type="binding site" evidence="7">
    <location>
        <begin position="62"/>
        <end position="64"/>
    </location>
    <ligand>
        <name>5-amino-6-(D-ribitylamino)uracil</name>
        <dbReference type="ChEBI" id="CHEBI:15934"/>
    </ligand>
</feature>
<dbReference type="GO" id="GO:0009231">
    <property type="term" value="P:riboflavin biosynthetic process"/>
    <property type="evidence" value="ECO:0007669"/>
    <property type="project" value="UniProtKB-UniRule"/>
</dbReference>
<comment type="pathway">
    <text evidence="1 7">Cofactor biosynthesis; riboflavin biosynthesis; riboflavin from 2-hydroxy-3-oxobutyl phosphate and 5-amino-6-(D-ribitylamino)uracil: step 1/2.</text>
</comment>
<dbReference type="Pfam" id="PF00885">
    <property type="entry name" value="DMRL_synthase"/>
    <property type="match status" value="1"/>
</dbReference>
<comment type="caution">
    <text evidence="8">The sequence shown here is derived from an EMBL/GenBank/DDBJ whole genome shotgun (WGS) entry which is preliminary data.</text>
</comment>
<feature type="binding site" evidence="7">
    <location>
        <begin position="86"/>
        <end position="88"/>
    </location>
    <ligand>
        <name>5-amino-6-(D-ribitylamino)uracil</name>
        <dbReference type="ChEBI" id="CHEBI:15934"/>
    </ligand>
</feature>
<feature type="binding site" evidence="7">
    <location>
        <position position="119"/>
    </location>
    <ligand>
        <name>5-amino-6-(D-ribitylamino)uracil</name>
        <dbReference type="ChEBI" id="CHEBI:15934"/>
    </ligand>
</feature>
<evidence type="ECO:0000256" key="6">
    <source>
        <dbReference type="ARBA" id="ARBA00048785"/>
    </source>
</evidence>
<dbReference type="GO" id="GO:0009349">
    <property type="term" value="C:riboflavin synthase complex"/>
    <property type="evidence" value="ECO:0007669"/>
    <property type="project" value="UniProtKB-UniRule"/>
</dbReference>
<evidence type="ECO:0000256" key="2">
    <source>
        <dbReference type="ARBA" id="ARBA00007424"/>
    </source>
</evidence>
<dbReference type="SUPFAM" id="SSF52121">
    <property type="entry name" value="Lumazine synthase"/>
    <property type="match status" value="1"/>
</dbReference>
<evidence type="ECO:0000256" key="4">
    <source>
        <dbReference type="ARBA" id="ARBA00022619"/>
    </source>
</evidence>
<feature type="active site" description="Proton donor" evidence="7">
    <location>
        <position position="94"/>
    </location>
</feature>
<dbReference type="InterPro" id="IPR036467">
    <property type="entry name" value="LS/RS_sf"/>
</dbReference>
<dbReference type="NCBIfam" id="TIGR00114">
    <property type="entry name" value="lumazine-synth"/>
    <property type="match status" value="1"/>
</dbReference>
<comment type="catalytic activity">
    <reaction evidence="6 7">
        <text>(2S)-2-hydroxy-3-oxobutyl phosphate + 5-amino-6-(D-ribitylamino)uracil = 6,7-dimethyl-8-(1-D-ribityl)lumazine + phosphate + 2 H2O + H(+)</text>
        <dbReference type="Rhea" id="RHEA:26152"/>
        <dbReference type="ChEBI" id="CHEBI:15377"/>
        <dbReference type="ChEBI" id="CHEBI:15378"/>
        <dbReference type="ChEBI" id="CHEBI:15934"/>
        <dbReference type="ChEBI" id="CHEBI:43474"/>
        <dbReference type="ChEBI" id="CHEBI:58201"/>
        <dbReference type="ChEBI" id="CHEBI:58830"/>
        <dbReference type="EC" id="2.5.1.78"/>
    </reaction>
</comment>
<evidence type="ECO:0000256" key="7">
    <source>
        <dbReference type="HAMAP-Rule" id="MF_00178"/>
    </source>
</evidence>
<reference evidence="8 9" key="1">
    <citation type="submission" date="2020-10" db="EMBL/GenBank/DDBJ databases">
        <title>Connecting structure to function with the recovery of over 1000 high-quality activated sludge metagenome-assembled genomes encoding full-length rRNA genes using long-read sequencing.</title>
        <authorList>
            <person name="Singleton C.M."/>
            <person name="Petriglieri F."/>
            <person name="Kristensen J.M."/>
            <person name="Kirkegaard R.H."/>
            <person name="Michaelsen T.Y."/>
            <person name="Andersen M.H."/>
            <person name="Karst S.M."/>
            <person name="Dueholm M.S."/>
            <person name="Nielsen P.H."/>
            <person name="Albertsen M."/>
        </authorList>
    </citation>
    <scope>NUCLEOTIDE SEQUENCE [LARGE SCALE GENOMIC DNA]</scope>
    <source>
        <strain evidence="8">Ribe_18-Q3-R11-54_MAXAC.273</strain>
    </source>
</reference>
<evidence type="ECO:0000256" key="1">
    <source>
        <dbReference type="ARBA" id="ARBA00004917"/>
    </source>
</evidence>
<dbReference type="EMBL" id="JADKGY010000001">
    <property type="protein sequence ID" value="MBK9981351.1"/>
    <property type="molecule type" value="Genomic_DNA"/>
</dbReference>
<feature type="binding site" evidence="7">
    <location>
        <position position="133"/>
    </location>
    <ligand>
        <name>(2S)-2-hydroxy-3-oxobutyl phosphate</name>
        <dbReference type="ChEBI" id="CHEBI:58830"/>
    </ligand>
</feature>
<dbReference type="AlphaFoldDB" id="A0A9D7SST1"/>
<keyword evidence="5 7" id="KW-0808">Transferase</keyword>
<accession>A0A9D7SST1</accession>
<dbReference type="PANTHER" id="PTHR21058:SF0">
    <property type="entry name" value="6,7-DIMETHYL-8-RIBITYLLUMAZINE SYNTHASE"/>
    <property type="match status" value="1"/>
</dbReference>
<comment type="similarity">
    <text evidence="2 7">Belongs to the DMRL synthase family.</text>
</comment>
<dbReference type="EC" id="2.5.1.78" evidence="3 7"/>
<dbReference type="Gene3D" id="3.40.50.960">
    <property type="entry name" value="Lumazine/riboflavin synthase"/>
    <property type="match status" value="1"/>
</dbReference>
<protein>
    <recommendedName>
        <fullName evidence="3 7">6,7-dimethyl-8-ribityllumazine synthase</fullName>
        <shortName evidence="7">DMRL synthase</shortName>
        <shortName evidence="7">LS</shortName>
        <shortName evidence="7">Lumazine synthase</shortName>
        <ecNumber evidence="3 7">2.5.1.78</ecNumber>
    </recommendedName>
</protein>
<dbReference type="CDD" id="cd09209">
    <property type="entry name" value="Lumazine_synthase-I"/>
    <property type="match status" value="1"/>
</dbReference>
<feature type="binding site" evidence="7">
    <location>
        <position position="28"/>
    </location>
    <ligand>
        <name>5-amino-6-(D-ribitylamino)uracil</name>
        <dbReference type="ChEBI" id="CHEBI:15934"/>
    </ligand>
</feature>
<feature type="binding site" evidence="7">
    <location>
        <begin position="91"/>
        <end position="92"/>
    </location>
    <ligand>
        <name>(2S)-2-hydroxy-3-oxobutyl phosphate</name>
        <dbReference type="ChEBI" id="CHEBI:58830"/>
    </ligand>
</feature>
<evidence type="ECO:0000256" key="5">
    <source>
        <dbReference type="ARBA" id="ARBA00022679"/>
    </source>
</evidence>
<evidence type="ECO:0000313" key="9">
    <source>
        <dbReference type="Proteomes" id="UP000808337"/>
    </source>
</evidence>
<comment type="function">
    <text evidence="7">Catalyzes the formation of 6,7-dimethyl-8-ribityllumazine by condensation of 5-amino-6-(D-ribitylamino)uracil with 3,4-dihydroxy-2-butanone 4-phosphate. This is the penultimate step in the biosynthesis of riboflavin.</text>
</comment>
<dbReference type="InterPro" id="IPR034964">
    <property type="entry name" value="LS"/>
</dbReference>
<dbReference type="InterPro" id="IPR002180">
    <property type="entry name" value="LS/RS"/>
</dbReference>
<dbReference type="Proteomes" id="UP000808337">
    <property type="component" value="Unassembled WGS sequence"/>
</dbReference>
<organism evidence="8 9">
    <name type="scientific">Candidatus Opimibacter skivensis</name>
    <dbReference type="NCBI Taxonomy" id="2982028"/>
    <lineage>
        <taxon>Bacteria</taxon>
        <taxon>Pseudomonadati</taxon>
        <taxon>Bacteroidota</taxon>
        <taxon>Saprospiria</taxon>
        <taxon>Saprospirales</taxon>
        <taxon>Saprospiraceae</taxon>
        <taxon>Candidatus Opimibacter</taxon>
    </lineage>
</organism>
<keyword evidence="4 7" id="KW-0686">Riboflavin biosynthesis</keyword>
<dbReference type="HAMAP" id="MF_00178">
    <property type="entry name" value="Lumazine_synth"/>
    <property type="match status" value="1"/>
</dbReference>